<keyword evidence="2" id="KW-1185">Reference proteome</keyword>
<reference evidence="1" key="1">
    <citation type="journal article" date="2022" name="bioRxiv">
        <title>Sequencing and chromosome-scale assembly of the giantPleurodeles waltlgenome.</title>
        <authorList>
            <person name="Brown T."/>
            <person name="Elewa A."/>
            <person name="Iarovenko S."/>
            <person name="Subramanian E."/>
            <person name="Araus A.J."/>
            <person name="Petzold A."/>
            <person name="Susuki M."/>
            <person name="Suzuki K.-i.T."/>
            <person name="Hayashi T."/>
            <person name="Toyoda A."/>
            <person name="Oliveira C."/>
            <person name="Osipova E."/>
            <person name="Leigh N.D."/>
            <person name="Simon A."/>
            <person name="Yun M.H."/>
        </authorList>
    </citation>
    <scope>NUCLEOTIDE SEQUENCE</scope>
    <source>
        <strain evidence="1">20211129_DDA</strain>
        <tissue evidence="1">Liver</tissue>
    </source>
</reference>
<comment type="caution">
    <text evidence="1">The sequence shown here is derived from an EMBL/GenBank/DDBJ whole genome shotgun (WGS) entry which is preliminary data.</text>
</comment>
<accession>A0AAV7QNP0</accession>
<gene>
    <name evidence="1" type="ORF">NDU88_008494</name>
</gene>
<organism evidence="1 2">
    <name type="scientific">Pleurodeles waltl</name>
    <name type="common">Iberian ribbed newt</name>
    <dbReference type="NCBI Taxonomy" id="8319"/>
    <lineage>
        <taxon>Eukaryota</taxon>
        <taxon>Metazoa</taxon>
        <taxon>Chordata</taxon>
        <taxon>Craniata</taxon>
        <taxon>Vertebrata</taxon>
        <taxon>Euteleostomi</taxon>
        <taxon>Amphibia</taxon>
        <taxon>Batrachia</taxon>
        <taxon>Caudata</taxon>
        <taxon>Salamandroidea</taxon>
        <taxon>Salamandridae</taxon>
        <taxon>Pleurodelinae</taxon>
        <taxon>Pleurodeles</taxon>
    </lineage>
</organism>
<proteinExistence type="predicted"/>
<name>A0AAV7QNP0_PLEWA</name>
<evidence type="ECO:0000313" key="2">
    <source>
        <dbReference type="Proteomes" id="UP001066276"/>
    </source>
</evidence>
<sequence length="152" mass="17316">MEVVAAHLRRLGVSVFPYLNDWLLKEDMPQNVISHLRTTANLLHTLVLTVNVLKSHLTPSQMLPFFRAVLDTVQFQAYPLEKRVQDIRAMTDLSASILGFVVHLIRVVHFNLVDMSQLRECMSICRLHGLEKSADVHQMCKRVGGQRGESDL</sequence>
<protein>
    <submittedName>
        <fullName evidence="1">Uncharacterized protein</fullName>
    </submittedName>
</protein>
<dbReference type="EMBL" id="JANPWB010000010">
    <property type="protein sequence ID" value="KAJ1142167.1"/>
    <property type="molecule type" value="Genomic_DNA"/>
</dbReference>
<dbReference type="AlphaFoldDB" id="A0AAV7QNP0"/>
<dbReference type="Proteomes" id="UP001066276">
    <property type="component" value="Chromosome 6"/>
</dbReference>
<evidence type="ECO:0000313" key="1">
    <source>
        <dbReference type="EMBL" id="KAJ1142167.1"/>
    </source>
</evidence>